<sequence>MEFVKGIICLALSAGLVACSSMKPQGKAQRAEESWLKYRDIEGVEREATFVPRAASELQTDDSALPLGTVLQKVSEGKVIHRHRLGELYNKTDTHEQQFMILVKYGEKSLNPNRAEEMAELMKADAFDFYQFGNYRILHARFQAPRAMCKDIRTRAGVKLEMAVNYYQEQDPAQYYSILLKHHISLKKPLSYNVRYRPYFSASEQVTALGLQDLDNLYGQDLATMEVVDKSLLLLGDICGRRVLP</sequence>
<comment type="caution">
    <text evidence="2">The sequence shown here is derived from an EMBL/GenBank/DDBJ whole genome shotgun (WGS) entry which is preliminary data.</text>
</comment>
<dbReference type="EMBL" id="SNYQ01000001">
    <property type="protein sequence ID" value="TDQ59443.1"/>
    <property type="molecule type" value="Genomic_DNA"/>
</dbReference>
<protein>
    <recommendedName>
        <fullName evidence="1">DUF8095 domain-containing protein</fullName>
    </recommendedName>
</protein>
<keyword evidence="3" id="KW-1185">Reference proteome</keyword>
<accession>A0A4V3DA14</accession>
<feature type="domain" description="DUF8095" evidence="1">
    <location>
        <begin position="97"/>
        <end position="234"/>
    </location>
</feature>
<dbReference type="PROSITE" id="PS51257">
    <property type="entry name" value="PROKAR_LIPOPROTEIN"/>
    <property type="match status" value="1"/>
</dbReference>
<evidence type="ECO:0000313" key="2">
    <source>
        <dbReference type="EMBL" id="TDQ59443.1"/>
    </source>
</evidence>
<dbReference type="AlphaFoldDB" id="A0A4V3DA14"/>
<proteinExistence type="predicted"/>
<name>A0A4V3DA14_9PAST</name>
<gene>
    <name evidence="2" type="ORF">EDC45_0090</name>
</gene>
<organism evidence="2 3">
    <name type="scientific">Mesocricetibacter intestinalis</name>
    <dbReference type="NCBI Taxonomy" id="1521930"/>
    <lineage>
        <taxon>Bacteria</taxon>
        <taxon>Pseudomonadati</taxon>
        <taxon>Pseudomonadota</taxon>
        <taxon>Gammaproteobacteria</taxon>
        <taxon>Pasteurellales</taxon>
        <taxon>Pasteurellaceae</taxon>
        <taxon>Mesocricetibacter</taxon>
    </lineage>
</organism>
<evidence type="ECO:0000259" key="1">
    <source>
        <dbReference type="Pfam" id="PF26367"/>
    </source>
</evidence>
<dbReference type="RefSeq" id="WP_133542375.1">
    <property type="nucleotide sequence ID" value="NZ_SNYQ01000001.1"/>
</dbReference>
<dbReference type="OrthoDB" id="5677005at2"/>
<reference evidence="2 3" key="1">
    <citation type="submission" date="2019-03" db="EMBL/GenBank/DDBJ databases">
        <title>Genomic Encyclopedia of Type Strains, Phase IV (KMG-IV): sequencing the most valuable type-strain genomes for metagenomic binning, comparative biology and taxonomic classification.</title>
        <authorList>
            <person name="Goeker M."/>
        </authorList>
    </citation>
    <scope>NUCLEOTIDE SEQUENCE [LARGE SCALE GENOMIC DNA]</scope>
    <source>
        <strain evidence="2 3">DSM 28403</strain>
    </source>
</reference>
<dbReference type="Pfam" id="PF26367">
    <property type="entry name" value="DUF8095"/>
    <property type="match status" value="1"/>
</dbReference>
<dbReference type="InterPro" id="IPR058408">
    <property type="entry name" value="DUF8095"/>
</dbReference>
<dbReference type="Proteomes" id="UP000295657">
    <property type="component" value="Unassembled WGS sequence"/>
</dbReference>
<evidence type="ECO:0000313" key="3">
    <source>
        <dbReference type="Proteomes" id="UP000295657"/>
    </source>
</evidence>